<evidence type="ECO:0000313" key="3">
    <source>
        <dbReference type="Proteomes" id="UP001241758"/>
    </source>
</evidence>
<dbReference type="RefSeq" id="WP_282766257.1">
    <property type="nucleotide sequence ID" value="NZ_JASCTH010000037.1"/>
</dbReference>
<dbReference type="PANTHER" id="PTHR43102:SF2">
    <property type="entry name" value="GAF DOMAIN-CONTAINING PROTEIN"/>
    <property type="match status" value="1"/>
</dbReference>
<gene>
    <name evidence="2" type="ORF">QLQ12_40225</name>
</gene>
<dbReference type="Gene3D" id="3.30.450.40">
    <property type="match status" value="1"/>
</dbReference>
<accession>A0ABT6WYJ8</accession>
<dbReference type="Pfam" id="PF01590">
    <property type="entry name" value="GAF"/>
    <property type="match status" value="1"/>
</dbReference>
<dbReference type="InterPro" id="IPR003018">
    <property type="entry name" value="GAF"/>
</dbReference>
<dbReference type="Proteomes" id="UP001241758">
    <property type="component" value="Unassembled WGS sequence"/>
</dbReference>
<reference evidence="2 3" key="1">
    <citation type="submission" date="2023-05" db="EMBL/GenBank/DDBJ databases">
        <title>Actinoplanes sp. NEAU-A12 genome sequencing.</title>
        <authorList>
            <person name="Wang Z.-S."/>
        </authorList>
    </citation>
    <scope>NUCLEOTIDE SEQUENCE [LARGE SCALE GENOMIC DNA]</scope>
    <source>
        <strain evidence="2 3">NEAU-A12</strain>
    </source>
</reference>
<dbReference type="InterPro" id="IPR029016">
    <property type="entry name" value="GAF-like_dom_sf"/>
</dbReference>
<dbReference type="SMART" id="SM00065">
    <property type="entry name" value="GAF"/>
    <property type="match status" value="1"/>
</dbReference>
<protein>
    <submittedName>
        <fullName evidence="2">GAF domain-containing protein</fullName>
    </submittedName>
</protein>
<organism evidence="2 3">
    <name type="scientific">Actinoplanes sandaracinus</name>
    <dbReference type="NCBI Taxonomy" id="3045177"/>
    <lineage>
        <taxon>Bacteria</taxon>
        <taxon>Bacillati</taxon>
        <taxon>Actinomycetota</taxon>
        <taxon>Actinomycetes</taxon>
        <taxon>Micromonosporales</taxon>
        <taxon>Micromonosporaceae</taxon>
        <taxon>Actinoplanes</taxon>
    </lineage>
</organism>
<dbReference type="EMBL" id="JASCTH010000037">
    <property type="protein sequence ID" value="MDI6104833.1"/>
    <property type="molecule type" value="Genomic_DNA"/>
</dbReference>
<evidence type="ECO:0000259" key="1">
    <source>
        <dbReference type="SMART" id="SM00065"/>
    </source>
</evidence>
<name>A0ABT6WYJ8_9ACTN</name>
<keyword evidence="3" id="KW-1185">Reference proteome</keyword>
<dbReference type="PANTHER" id="PTHR43102">
    <property type="entry name" value="SLR1143 PROTEIN"/>
    <property type="match status" value="1"/>
</dbReference>
<comment type="caution">
    <text evidence="2">The sequence shown here is derived from an EMBL/GenBank/DDBJ whole genome shotgun (WGS) entry which is preliminary data.</text>
</comment>
<dbReference type="SUPFAM" id="SSF55781">
    <property type="entry name" value="GAF domain-like"/>
    <property type="match status" value="1"/>
</dbReference>
<sequence length="173" mass="18208">MPAPAADGEAARLAALHDLQVLGSPPDPDFDAVVEPASQICGTPMALVSLIDADRQWFKAKVGPSLQQTNRDASFCAHTISGRDVLEVPDATADPRFADNPAVTGDPAVRFYAGVPIAVEGGHHVGSLCVIDTQPRVLAAQQRQALRALARHAAVLMRPRSVAVLAVRRAPVV</sequence>
<feature type="domain" description="GAF" evidence="1">
    <location>
        <begin position="25"/>
        <end position="166"/>
    </location>
</feature>
<proteinExistence type="predicted"/>
<evidence type="ECO:0000313" key="2">
    <source>
        <dbReference type="EMBL" id="MDI6104833.1"/>
    </source>
</evidence>